<dbReference type="Proteomes" id="UP000272942">
    <property type="component" value="Unassembled WGS sequence"/>
</dbReference>
<proteinExistence type="predicted"/>
<dbReference type="Gene3D" id="6.10.250.370">
    <property type="match status" value="1"/>
</dbReference>
<evidence type="ECO:0000313" key="4">
    <source>
        <dbReference type="WBParaSite" id="ECPE_0001178001-mRNA-1"/>
    </source>
</evidence>
<reference evidence="2 3" key="2">
    <citation type="submission" date="2018-11" db="EMBL/GenBank/DDBJ databases">
        <authorList>
            <consortium name="Pathogen Informatics"/>
        </authorList>
    </citation>
    <scope>NUCLEOTIDE SEQUENCE [LARGE SCALE GENOMIC DNA]</scope>
    <source>
        <strain evidence="2 3">Egypt</strain>
    </source>
</reference>
<dbReference type="AlphaFoldDB" id="A0A183AXR0"/>
<sequence>MPRMPMPRPPNYTTPFAESPLTSTAGKPPVGASGSIGITAGVNSTAYNPNPGDTYGRNSISEDQLLQSVRSAVLDKLRRTQRELLMQHRDEIQSLQETHADLVRGGASLEEMLSRMDREKLYTLESVL</sequence>
<evidence type="ECO:0000313" key="3">
    <source>
        <dbReference type="Proteomes" id="UP000272942"/>
    </source>
</evidence>
<accession>A0A183AXR0</accession>
<dbReference type="EMBL" id="UZAN01051432">
    <property type="protein sequence ID" value="VDP88902.1"/>
    <property type="molecule type" value="Genomic_DNA"/>
</dbReference>
<protein>
    <submittedName>
        <fullName evidence="4">TMF_TATA_bd domain-containing protein</fullName>
    </submittedName>
</protein>
<organism evidence="4">
    <name type="scientific">Echinostoma caproni</name>
    <dbReference type="NCBI Taxonomy" id="27848"/>
    <lineage>
        <taxon>Eukaryota</taxon>
        <taxon>Metazoa</taxon>
        <taxon>Spiralia</taxon>
        <taxon>Lophotrochozoa</taxon>
        <taxon>Platyhelminthes</taxon>
        <taxon>Trematoda</taxon>
        <taxon>Digenea</taxon>
        <taxon>Plagiorchiida</taxon>
        <taxon>Echinostomata</taxon>
        <taxon>Echinostomatoidea</taxon>
        <taxon>Echinostomatidae</taxon>
        <taxon>Echinostoma</taxon>
    </lineage>
</organism>
<gene>
    <name evidence="2" type="ORF">ECPE_LOCUS11745</name>
</gene>
<feature type="compositionally biased region" description="Polar residues" evidence="1">
    <location>
        <begin position="13"/>
        <end position="25"/>
    </location>
</feature>
<name>A0A183AXR0_9TREM</name>
<feature type="region of interest" description="Disordered" evidence="1">
    <location>
        <begin position="1"/>
        <end position="32"/>
    </location>
</feature>
<keyword evidence="3" id="KW-1185">Reference proteome</keyword>
<dbReference type="OrthoDB" id="306304at2759"/>
<reference evidence="4" key="1">
    <citation type="submission" date="2016-06" db="UniProtKB">
        <authorList>
            <consortium name="WormBaseParasite"/>
        </authorList>
    </citation>
    <scope>IDENTIFICATION</scope>
</reference>
<evidence type="ECO:0000313" key="2">
    <source>
        <dbReference type="EMBL" id="VDP88902.1"/>
    </source>
</evidence>
<evidence type="ECO:0000256" key="1">
    <source>
        <dbReference type="SAM" id="MobiDB-lite"/>
    </source>
</evidence>
<dbReference type="WBParaSite" id="ECPE_0001178001-mRNA-1">
    <property type="protein sequence ID" value="ECPE_0001178001-mRNA-1"/>
    <property type="gene ID" value="ECPE_0001178001"/>
</dbReference>
<feature type="compositionally biased region" description="Pro residues" evidence="1">
    <location>
        <begin position="1"/>
        <end position="12"/>
    </location>
</feature>